<name>A0A7W5TUP1_9MICC</name>
<dbReference type="RefSeq" id="WP_183357213.1">
    <property type="nucleotide sequence ID" value="NZ_BAABKR010000008.1"/>
</dbReference>
<keyword evidence="2" id="KW-0808">Transferase</keyword>
<dbReference type="CDD" id="cd00761">
    <property type="entry name" value="Glyco_tranf_GTA_type"/>
    <property type="match status" value="1"/>
</dbReference>
<proteinExistence type="predicted"/>
<dbReference type="InterPro" id="IPR050834">
    <property type="entry name" value="Glycosyltransf_2"/>
</dbReference>
<dbReference type="InterPro" id="IPR029044">
    <property type="entry name" value="Nucleotide-diphossugar_trans"/>
</dbReference>
<gene>
    <name evidence="2" type="ORF">FHX47_000407</name>
</gene>
<accession>A0A7W5TUP1</accession>
<keyword evidence="2" id="KW-0328">Glycosyltransferase</keyword>
<dbReference type="EMBL" id="JACIBT010000001">
    <property type="protein sequence ID" value="MBB3666814.1"/>
    <property type="molecule type" value="Genomic_DNA"/>
</dbReference>
<reference evidence="2 3" key="1">
    <citation type="submission" date="2020-08" db="EMBL/GenBank/DDBJ databases">
        <title>Sequencing the genomes of 1000 actinobacteria strains.</title>
        <authorList>
            <person name="Klenk H.-P."/>
        </authorList>
    </citation>
    <scope>NUCLEOTIDE SEQUENCE [LARGE SCALE GENOMIC DNA]</scope>
    <source>
        <strain evidence="2 3">DSM 28238</strain>
    </source>
</reference>
<feature type="domain" description="Glycosyltransferase 2-like" evidence="1">
    <location>
        <begin position="20"/>
        <end position="154"/>
    </location>
</feature>
<organism evidence="2 3">
    <name type="scientific">Garicola koreensis</name>
    <dbReference type="NCBI Taxonomy" id="1262554"/>
    <lineage>
        <taxon>Bacteria</taxon>
        <taxon>Bacillati</taxon>
        <taxon>Actinomycetota</taxon>
        <taxon>Actinomycetes</taxon>
        <taxon>Micrococcales</taxon>
        <taxon>Micrococcaceae</taxon>
        <taxon>Garicola</taxon>
    </lineage>
</organism>
<dbReference type="PANTHER" id="PTHR43685">
    <property type="entry name" value="GLYCOSYLTRANSFERASE"/>
    <property type="match status" value="1"/>
</dbReference>
<dbReference type="Pfam" id="PF00535">
    <property type="entry name" value="Glycos_transf_2"/>
    <property type="match status" value="1"/>
</dbReference>
<dbReference type="AlphaFoldDB" id="A0A7W5TUP1"/>
<comment type="caution">
    <text evidence="2">The sequence shown here is derived from an EMBL/GenBank/DDBJ whole genome shotgun (WGS) entry which is preliminary data.</text>
</comment>
<evidence type="ECO:0000313" key="3">
    <source>
        <dbReference type="Proteomes" id="UP000547528"/>
    </source>
</evidence>
<dbReference type="InterPro" id="IPR001173">
    <property type="entry name" value="Glyco_trans_2-like"/>
</dbReference>
<dbReference type="Gene3D" id="3.90.550.10">
    <property type="entry name" value="Spore Coat Polysaccharide Biosynthesis Protein SpsA, Chain A"/>
    <property type="match status" value="1"/>
</dbReference>
<dbReference type="GO" id="GO:0016757">
    <property type="term" value="F:glycosyltransferase activity"/>
    <property type="evidence" value="ECO:0007669"/>
    <property type="project" value="UniProtKB-KW"/>
</dbReference>
<evidence type="ECO:0000259" key="1">
    <source>
        <dbReference type="Pfam" id="PF00535"/>
    </source>
</evidence>
<dbReference type="Proteomes" id="UP000547528">
    <property type="component" value="Unassembled WGS sequence"/>
</dbReference>
<keyword evidence="3" id="KW-1185">Reference proteome</keyword>
<protein>
    <submittedName>
        <fullName evidence="2">Succinoglycan biosynthesis protein ExoM</fullName>
        <ecNumber evidence="2">2.4.-.-</ecNumber>
    </submittedName>
</protein>
<dbReference type="SUPFAM" id="SSF53448">
    <property type="entry name" value="Nucleotide-diphospho-sugar transferases"/>
    <property type="match status" value="1"/>
</dbReference>
<dbReference type="PANTHER" id="PTHR43685:SF2">
    <property type="entry name" value="GLYCOSYLTRANSFERASE 2-LIKE DOMAIN-CONTAINING PROTEIN"/>
    <property type="match status" value="1"/>
</dbReference>
<sequence>MSPEQPDLSLQNLNPQNTWVLICTYDRNDLLADLLTSLRAVQMPVGSTLVHPHVIVVDNSEEARAQTLVQQQYPDAVYLHEPTPGIATARNASVRAAPADAAAVIFIDDDERVDPHWFTALLDCANSSGADAVAGPVLPVFAAGEPEWLAAYGFVRRTDFSTGPHPRRLATNNTLVRAHWFTAADFRFDEGFNFTGGSDSDLFERMMMAGAQYWWCAEAVVTEDVPAARASREWLRRRAVRGGQVRAMKRRRRAHAGPAAVTVQIVAEGLARAGYGSLRRAGKRLRRLPVTYTDDYYLCEGAGMLLSLTGRSRHEYARSA</sequence>
<dbReference type="EC" id="2.4.-.-" evidence="2"/>
<evidence type="ECO:0000313" key="2">
    <source>
        <dbReference type="EMBL" id="MBB3666814.1"/>
    </source>
</evidence>